<keyword evidence="2" id="KW-1185">Reference proteome</keyword>
<protein>
    <submittedName>
        <fullName evidence="1">Uncharacterized protein</fullName>
    </submittedName>
</protein>
<gene>
    <name evidence="1" type="ORF">ICJ84_07270</name>
</gene>
<dbReference type="Proteomes" id="UP000602057">
    <property type="component" value="Unassembled WGS sequence"/>
</dbReference>
<reference evidence="1" key="2">
    <citation type="submission" date="2020-09" db="EMBL/GenBank/DDBJ databases">
        <authorList>
            <person name="Wu Z."/>
        </authorList>
    </citation>
    <scope>NUCLEOTIDE SEQUENCE</scope>
    <source>
        <strain evidence="1">SC17</strain>
    </source>
</reference>
<dbReference type="RefSeq" id="WP_188215709.1">
    <property type="nucleotide sequence ID" value="NZ_BAABGH010000010.1"/>
</dbReference>
<dbReference type="EMBL" id="JACVXC010000002">
    <property type="protein sequence ID" value="MBD0835227.1"/>
    <property type="molecule type" value="Genomic_DNA"/>
</dbReference>
<organism evidence="1 2">
    <name type="scientific">Aestuariibaculum suncheonense</name>
    <dbReference type="NCBI Taxonomy" id="1028745"/>
    <lineage>
        <taxon>Bacteria</taxon>
        <taxon>Pseudomonadati</taxon>
        <taxon>Bacteroidota</taxon>
        <taxon>Flavobacteriia</taxon>
        <taxon>Flavobacteriales</taxon>
        <taxon>Flavobacteriaceae</taxon>
    </lineage>
</organism>
<evidence type="ECO:0000313" key="1">
    <source>
        <dbReference type="EMBL" id="MBD0835227.1"/>
    </source>
</evidence>
<evidence type="ECO:0000313" key="2">
    <source>
        <dbReference type="Proteomes" id="UP000602057"/>
    </source>
</evidence>
<reference evidence="1" key="1">
    <citation type="journal article" date="2013" name="Int. J. Syst. Evol. Microbiol.">
        <title>Aestuariibaculum suncheonense gen. nov., sp. nov., a marine bacterium of the family Flavobacteriaceae isolated from a tidal flat and emended descriptions of the genera Gaetbulibacter and Tamlana.</title>
        <authorList>
            <person name="Jeong S.H."/>
            <person name="Park M.S."/>
            <person name="Jin H.M."/>
            <person name="Lee K."/>
            <person name="Park W."/>
            <person name="Jeon C.O."/>
        </authorList>
    </citation>
    <scope>NUCLEOTIDE SEQUENCE</scope>
    <source>
        <strain evidence="1">SC17</strain>
    </source>
</reference>
<comment type="caution">
    <text evidence="1">The sequence shown here is derived from an EMBL/GenBank/DDBJ whole genome shotgun (WGS) entry which is preliminary data.</text>
</comment>
<accession>A0A8J6QFF7</accession>
<name>A0A8J6QFF7_9FLAO</name>
<sequence>MNLRKLFGLQSKDKKPYEHADVLHLWEDDYLMIELLPKENLEFVKNENKRIDEFGQEHFEVNGFTDITIIREKPFKTFDRQIPTSQVVQIFSETDLHRIEKVVMQGVGLLEGDKAPLGYGSNKFAVIIEDKSGVLENIWITGSTETDQERQNLKQGLQEIGKQFEFIGIDWFKSEYYDLNDEKKIEDYIKNSC</sequence>
<dbReference type="AlphaFoldDB" id="A0A8J6QFF7"/>
<proteinExistence type="predicted"/>